<comment type="caution">
    <text evidence="2">The sequence shown here is derived from an EMBL/GenBank/DDBJ whole genome shotgun (WGS) entry which is preliminary data.</text>
</comment>
<evidence type="ECO:0000256" key="1">
    <source>
        <dbReference type="SAM" id="Phobius"/>
    </source>
</evidence>
<feature type="transmembrane region" description="Helical" evidence="1">
    <location>
        <begin position="15"/>
        <end position="36"/>
    </location>
</feature>
<feature type="transmembrane region" description="Helical" evidence="1">
    <location>
        <begin position="74"/>
        <end position="96"/>
    </location>
</feature>
<proteinExistence type="predicted"/>
<accession>A0A3N2RCI5</accession>
<evidence type="ECO:0000313" key="2">
    <source>
        <dbReference type="EMBL" id="ROU05137.1"/>
    </source>
</evidence>
<dbReference type="EMBL" id="RCTY01000048">
    <property type="protein sequence ID" value="ROU05137.1"/>
    <property type="molecule type" value="Genomic_DNA"/>
</dbReference>
<keyword evidence="1" id="KW-0472">Membrane</keyword>
<reference evidence="2 3" key="1">
    <citation type="submission" date="2018-10" db="EMBL/GenBank/DDBJ databases">
        <title>The genome of Lysobacter enzymogenes OH11.</title>
        <authorList>
            <person name="Liu F."/>
            <person name="Zhao Y."/>
            <person name="Qian G."/>
            <person name="Chen Y."/>
            <person name="Xu H."/>
        </authorList>
    </citation>
    <scope>NUCLEOTIDE SEQUENCE [LARGE SCALE GENOMIC DNA]</scope>
    <source>
        <strain evidence="2 3">OH11</strain>
    </source>
</reference>
<protein>
    <recommendedName>
        <fullName evidence="4">Transmembrane protein</fullName>
    </recommendedName>
</protein>
<gene>
    <name evidence="2" type="ORF">D9T17_20095</name>
</gene>
<sequence length="100" mass="11182">MARRMFTVDPRHEKALAAAMLVFVAIGLYVAAWIALFGPASRSGDFKAWWALALSMAYSYQVGYRSIGKRLGPLVFVPMFLLPTVLQFIGVAIRVVRLYL</sequence>
<evidence type="ECO:0000313" key="3">
    <source>
        <dbReference type="Proteomes" id="UP000275910"/>
    </source>
</evidence>
<dbReference type="Proteomes" id="UP000275910">
    <property type="component" value="Unassembled WGS sequence"/>
</dbReference>
<dbReference type="AlphaFoldDB" id="A0A3N2RCI5"/>
<keyword evidence="1" id="KW-1133">Transmembrane helix</keyword>
<name>A0A3N2RCI5_LYSEN</name>
<evidence type="ECO:0008006" key="4">
    <source>
        <dbReference type="Google" id="ProtNLM"/>
    </source>
</evidence>
<organism evidence="2 3">
    <name type="scientific">Lysobacter enzymogenes</name>
    <dbReference type="NCBI Taxonomy" id="69"/>
    <lineage>
        <taxon>Bacteria</taxon>
        <taxon>Pseudomonadati</taxon>
        <taxon>Pseudomonadota</taxon>
        <taxon>Gammaproteobacteria</taxon>
        <taxon>Lysobacterales</taxon>
        <taxon>Lysobacteraceae</taxon>
        <taxon>Lysobacter</taxon>
    </lineage>
</organism>
<keyword evidence="1" id="KW-0812">Transmembrane</keyword>